<evidence type="ECO:0000256" key="1">
    <source>
        <dbReference type="SAM" id="Phobius"/>
    </source>
</evidence>
<name>A0A224Y5K0_9HEMI</name>
<accession>A0A224Y5K0</accession>
<dbReference type="EMBL" id="GFTR01000595">
    <property type="protein sequence ID" value="JAW15831.1"/>
    <property type="molecule type" value="Transcribed_RNA"/>
</dbReference>
<dbReference type="AlphaFoldDB" id="A0A224Y5K0"/>
<keyword evidence="1" id="KW-0472">Membrane</keyword>
<keyword evidence="1" id="KW-0812">Transmembrane</keyword>
<reference evidence="2" key="1">
    <citation type="journal article" date="2018" name="PLoS Negl. Trop. Dis.">
        <title>An insight into the salivary gland and fat body transcriptome of Panstrongylus lignarius (Hemiptera: Heteroptera), the main vector of Chagas disease in Peru.</title>
        <authorList>
            <person name="Nevoa J.C."/>
            <person name="Mendes M.T."/>
            <person name="da Silva M.V."/>
            <person name="Soares S.C."/>
            <person name="Oliveira C.J.F."/>
            <person name="Ribeiro J.M.C."/>
        </authorList>
    </citation>
    <scope>NUCLEOTIDE SEQUENCE</scope>
</reference>
<protein>
    <submittedName>
        <fullName evidence="2">Putative secreted protein</fullName>
    </submittedName>
</protein>
<proteinExistence type="predicted"/>
<evidence type="ECO:0000313" key="2">
    <source>
        <dbReference type="EMBL" id="JAW15831.1"/>
    </source>
</evidence>
<sequence length="75" mass="8109">MDGVDITLTMIVTGTFLVLLSLGAKITATVQPCQCGNCLLIMVPTYGKRICEMEVCLLLKVRRKKLLGVIPQAAT</sequence>
<keyword evidence="1" id="KW-1133">Transmembrane helix</keyword>
<feature type="transmembrane region" description="Helical" evidence="1">
    <location>
        <begin position="6"/>
        <end position="24"/>
    </location>
</feature>
<organism evidence="2">
    <name type="scientific">Panstrongylus lignarius</name>
    <dbReference type="NCBI Taxonomy" id="156445"/>
    <lineage>
        <taxon>Eukaryota</taxon>
        <taxon>Metazoa</taxon>
        <taxon>Ecdysozoa</taxon>
        <taxon>Arthropoda</taxon>
        <taxon>Hexapoda</taxon>
        <taxon>Insecta</taxon>
        <taxon>Pterygota</taxon>
        <taxon>Neoptera</taxon>
        <taxon>Paraneoptera</taxon>
        <taxon>Hemiptera</taxon>
        <taxon>Heteroptera</taxon>
        <taxon>Panheteroptera</taxon>
        <taxon>Cimicomorpha</taxon>
        <taxon>Reduviidae</taxon>
        <taxon>Triatominae</taxon>
        <taxon>Panstrongylus</taxon>
    </lineage>
</organism>